<dbReference type="InterPro" id="IPR007353">
    <property type="entry name" value="DUF421"/>
</dbReference>
<keyword evidence="5 7" id="KW-1133">Transmembrane helix</keyword>
<evidence type="ECO:0000313" key="10">
    <source>
        <dbReference type="EMBL" id="QKG85188.1"/>
    </source>
</evidence>
<proteinExistence type="inferred from homology"/>
<dbReference type="RefSeq" id="WP_173223608.1">
    <property type="nucleotide sequence ID" value="NZ_CP048104.1"/>
</dbReference>
<feature type="domain" description="YetF-like N-terminal transmembrane" evidence="9">
    <location>
        <begin position="5"/>
        <end position="78"/>
    </location>
</feature>
<evidence type="ECO:0000256" key="5">
    <source>
        <dbReference type="ARBA" id="ARBA00022989"/>
    </source>
</evidence>
<evidence type="ECO:0000256" key="2">
    <source>
        <dbReference type="ARBA" id="ARBA00006448"/>
    </source>
</evidence>
<gene>
    <name evidence="10" type="ORF">GXN76_12370</name>
</gene>
<dbReference type="GO" id="GO:0005886">
    <property type="term" value="C:plasma membrane"/>
    <property type="evidence" value="ECO:0007669"/>
    <property type="project" value="UniProtKB-SubCell"/>
</dbReference>
<organism evidence="10 11">
    <name type="scientific">Kroppenstedtia pulmonis</name>
    <dbReference type="NCBI Taxonomy" id="1380685"/>
    <lineage>
        <taxon>Bacteria</taxon>
        <taxon>Bacillati</taxon>
        <taxon>Bacillota</taxon>
        <taxon>Bacilli</taxon>
        <taxon>Bacillales</taxon>
        <taxon>Thermoactinomycetaceae</taxon>
        <taxon>Kroppenstedtia</taxon>
    </lineage>
</organism>
<dbReference type="Gene3D" id="3.30.240.20">
    <property type="entry name" value="bsu07140 like domains"/>
    <property type="match status" value="2"/>
</dbReference>
<accession>A0A7D3XSL5</accession>
<evidence type="ECO:0000256" key="7">
    <source>
        <dbReference type="SAM" id="Phobius"/>
    </source>
</evidence>
<dbReference type="Pfam" id="PF04239">
    <property type="entry name" value="DUF421"/>
    <property type="match status" value="1"/>
</dbReference>
<dbReference type="Pfam" id="PF20730">
    <property type="entry name" value="YetF_N"/>
    <property type="match status" value="1"/>
</dbReference>
<dbReference type="Proteomes" id="UP000503088">
    <property type="component" value="Chromosome"/>
</dbReference>
<reference evidence="10 11" key="1">
    <citation type="submission" date="2020-01" db="EMBL/GenBank/DDBJ databases">
        <authorList>
            <person name="Gulvik C.A."/>
            <person name="Batra D.G."/>
        </authorList>
    </citation>
    <scope>NUCLEOTIDE SEQUENCE [LARGE SCALE GENOMIC DNA]</scope>
    <source>
        <strain evidence="10 11">W9323</strain>
    </source>
</reference>
<protein>
    <submittedName>
        <fullName evidence="10">DUF421 domain-containing protein</fullName>
    </submittedName>
</protein>
<dbReference type="EMBL" id="CP048104">
    <property type="protein sequence ID" value="QKG85188.1"/>
    <property type="molecule type" value="Genomic_DNA"/>
</dbReference>
<evidence type="ECO:0000256" key="1">
    <source>
        <dbReference type="ARBA" id="ARBA00004651"/>
    </source>
</evidence>
<evidence type="ECO:0000256" key="6">
    <source>
        <dbReference type="ARBA" id="ARBA00023136"/>
    </source>
</evidence>
<dbReference type="KEGG" id="kpul:GXN76_12370"/>
<comment type="similarity">
    <text evidence="2">Belongs to the UPF0702 family.</text>
</comment>
<name>A0A7D3XSL5_9BACL</name>
<comment type="subcellular location">
    <subcellularLocation>
        <location evidence="1">Cell membrane</location>
        <topology evidence="1">Multi-pass membrane protein</topology>
    </subcellularLocation>
</comment>
<dbReference type="AlphaFoldDB" id="A0A7D3XSL5"/>
<evidence type="ECO:0000313" key="11">
    <source>
        <dbReference type="Proteomes" id="UP000503088"/>
    </source>
</evidence>
<evidence type="ECO:0000259" key="8">
    <source>
        <dbReference type="Pfam" id="PF04239"/>
    </source>
</evidence>
<dbReference type="InterPro" id="IPR023090">
    <property type="entry name" value="UPF0702_alpha/beta_dom_sf"/>
</dbReference>
<sequence>MFYSYFEIFYQTVLAFGSILILTMVLGKQQIAEMTPFEYVNGITFGSIAAEMAIDLERQTAQHFFGLVLFAMLTLGVSYFVMKSRRSRKYLEGEPAVVIQNGKIMENKMRKHRFSMNEIMQMLREKNVFDISHVQYAILENDGGISVMLKPEHQPLTLDQIKNPSSKPPQIPMELVVDGQIIYENLRLIGKDGKWLMEQIRKKASIGSIHQVFYAVLETDGTLFVDKKDKKDK</sequence>
<dbReference type="PANTHER" id="PTHR34582:SF7">
    <property type="entry name" value="UPF0702 TRANSMEMBRANE PROTEIN YDFS"/>
    <property type="match status" value="1"/>
</dbReference>
<feature type="domain" description="YetF C-terminal" evidence="8">
    <location>
        <begin position="83"/>
        <end position="203"/>
    </location>
</feature>
<evidence type="ECO:0000259" key="9">
    <source>
        <dbReference type="Pfam" id="PF20730"/>
    </source>
</evidence>
<evidence type="ECO:0000256" key="4">
    <source>
        <dbReference type="ARBA" id="ARBA00022692"/>
    </source>
</evidence>
<feature type="transmembrane region" description="Helical" evidence="7">
    <location>
        <begin position="62"/>
        <end position="82"/>
    </location>
</feature>
<evidence type="ECO:0000256" key="3">
    <source>
        <dbReference type="ARBA" id="ARBA00022475"/>
    </source>
</evidence>
<dbReference type="InterPro" id="IPR048454">
    <property type="entry name" value="YetF_N"/>
</dbReference>
<keyword evidence="11" id="KW-1185">Reference proteome</keyword>
<feature type="transmembrane region" description="Helical" evidence="7">
    <location>
        <begin position="6"/>
        <end position="27"/>
    </location>
</feature>
<keyword evidence="6 7" id="KW-0472">Membrane</keyword>
<keyword evidence="3" id="KW-1003">Cell membrane</keyword>
<keyword evidence="4 7" id="KW-0812">Transmembrane</keyword>
<dbReference type="PANTHER" id="PTHR34582">
    <property type="entry name" value="UPF0702 TRANSMEMBRANE PROTEIN YCAP"/>
    <property type="match status" value="1"/>
</dbReference>